<name>A0ABP7JLS3_9ACTN</name>
<keyword evidence="3" id="KW-0413">Isomerase</keyword>
<dbReference type="SUPFAM" id="SSF109854">
    <property type="entry name" value="DinB/YfiT-like putative metalloenzymes"/>
    <property type="match status" value="1"/>
</dbReference>
<evidence type="ECO:0000256" key="1">
    <source>
        <dbReference type="SAM" id="MobiDB-lite"/>
    </source>
</evidence>
<comment type="caution">
    <text evidence="3">The sequence shown here is derived from an EMBL/GenBank/DDBJ whole genome shotgun (WGS) entry which is preliminary data.</text>
</comment>
<dbReference type="InterPro" id="IPR034660">
    <property type="entry name" value="DinB/YfiT-like"/>
</dbReference>
<feature type="domain" description="Mycothiol-dependent maleylpyruvate isomerase metal-binding" evidence="2">
    <location>
        <begin position="38"/>
        <end position="127"/>
    </location>
</feature>
<gene>
    <name evidence="3" type="ORF">GCM10022207_07080</name>
</gene>
<dbReference type="EMBL" id="BAAAZA010000002">
    <property type="protein sequence ID" value="GAA3848157.1"/>
    <property type="molecule type" value="Genomic_DNA"/>
</dbReference>
<dbReference type="Pfam" id="PF11716">
    <property type="entry name" value="MDMPI_N"/>
    <property type="match status" value="1"/>
</dbReference>
<reference evidence="4" key="1">
    <citation type="journal article" date="2019" name="Int. J. Syst. Evol. Microbiol.">
        <title>The Global Catalogue of Microorganisms (GCM) 10K type strain sequencing project: providing services to taxonomists for standard genome sequencing and annotation.</title>
        <authorList>
            <consortium name="The Broad Institute Genomics Platform"/>
            <consortium name="The Broad Institute Genome Sequencing Center for Infectious Disease"/>
            <person name="Wu L."/>
            <person name="Ma J."/>
        </authorList>
    </citation>
    <scope>NUCLEOTIDE SEQUENCE [LARGE SCALE GENOMIC DNA]</scope>
    <source>
        <strain evidence="4">JCM 16578</strain>
    </source>
</reference>
<organism evidence="3 4">
    <name type="scientific">Streptomyces lannensis</name>
    <dbReference type="NCBI Taxonomy" id="766498"/>
    <lineage>
        <taxon>Bacteria</taxon>
        <taxon>Bacillati</taxon>
        <taxon>Actinomycetota</taxon>
        <taxon>Actinomycetes</taxon>
        <taxon>Kitasatosporales</taxon>
        <taxon>Streptomycetaceae</taxon>
        <taxon>Streptomyces</taxon>
    </lineage>
</organism>
<dbReference type="InterPro" id="IPR017517">
    <property type="entry name" value="Maleyloyr_isom"/>
</dbReference>
<accession>A0ABP7JLS3</accession>
<dbReference type="Gene3D" id="1.20.120.450">
    <property type="entry name" value="dinb family like domain"/>
    <property type="match status" value="1"/>
</dbReference>
<keyword evidence="4" id="KW-1185">Reference proteome</keyword>
<sequence>MRAFSRAGGSAPSVAPMTTADLHDDVRDPELPGRLLAVERDALIPLLRGRPDADFALPSAACPGWSVRHVLAHCSAALMRVVENRFEKDVFSPEANERDIAERAGWTNARVVDELEHGMTEAGTAIAVAGGPLDMIALGEWVHAGDVRDAFGEPGAYGGDGLPDALTLLARVCRERKHVPLHADLDDVDEPLRLGDRNGERPPARFLGGSATLVRLYSGRPPTGASYELVGVSEKELNLFR</sequence>
<proteinExistence type="predicted"/>
<evidence type="ECO:0000313" key="4">
    <source>
        <dbReference type="Proteomes" id="UP001501563"/>
    </source>
</evidence>
<evidence type="ECO:0000313" key="3">
    <source>
        <dbReference type="EMBL" id="GAA3848157.1"/>
    </source>
</evidence>
<dbReference type="NCBIfam" id="TIGR03083">
    <property type="entry name" value="maleylpyruvate isomerase family mycothiol-dependent enzyme"/>
    <property type="match status" value="1"/>
</dbReference>
<protein>
    <submittedName>
        <fullName evidence="3">Maleylpyruvate isomerase family mycothiol-dependent enzyme</fullName>
    </submittedName>
</protein>
<dbReference type="InterPro" id="IPR024344">
    <property type="entry name" value="MDMPI_metal-binding"/>
</dbReference>
<evidence type="ECO:0000259" key="2">
    <source>
        <dbReference type="Pfam" id="PF11716"/>
    </source>
</evidence>
<dbReference type="GO" id="GO:0016853">
    <property type="term" value="F:isomerase activity"/>
    <property type="evidence" value="ECO:0007669"/>
    <property type="project" value="UniProtKB-KW"/>
</dbReference>
<feature type="region of interest" description="Disordered" evidence="1">
    <location>
        <begin position="1"/>
        <end position="26"/>
    </location>
</feature>
<dbReference type="Proteomes" id="UP001501563">
    <property type="component" value="Unassembled WGS sequence"/>
</dbReference>